<accession>A0ABR2ZXL6</accession>
<dbReference type="PRINTS" id="PR00121">
    <property type="entry name" value="NAKATPASE"/>
</dbReference>
<evidence type="ECO:0000256" key="6">
    <source>
        <dbReference type="SAM" id="Phobius"/>
    </source>
</evidence>
<feature type="transmembrane region" description="Helical" evidence="6">
    <location>
        <begin position="7"/>
        <end position="26"/>
    </location>
</feature>
<dbReference type="SUPFAM" id="SSF81665">
    <property type="entry name" value="Calcium ATPase, transmembrane domain M"/>
    <property type="match status" value="1"/>
</dbReference>
<feature type="transmembrane region" description="Helical" evidence="6">
    <location>
        <begin position="38"/>
        <end position="62"/>
    </location>
</feature>
<evidence type="ECO:0000256" key="1">
    <source>
        <dbReference type="ARBA" id="ARBA00004651"/>
    </source>
</evidence>
<evidence type="ECO:0000256" key="3">
    <source>
        <dbReference type="ARBA" id="ARBA00022692"/>
    </source>
</evidence>
<dbReference type="InterPro" id="IPR023298">
    <property type="entry name" value="ATPase_P-typ_TM_dom_sf"/>
</dbReference>
<name>A0ABR2ZXL6_9AGAR</name>
<dbReference type="PROSITE" id="PS00154">
    <property type="entry name" value="ATPASE_E1_E2"/>
    <property type="match status" value="1"/>
</dbReference>
<comment type="subcellular location">
    <subcellularLocation>
        <location evidence="1">Cell membrane</location>
        <topology evidence="1">Multi-pass membrane protein</topology>
    </subcellularLocation>
</comment>
<dbReference type="PANTHER" id="PTHR43294">
    <property type="entry name" value="SODIUM/POTASSIUM-TRANSPORTING ATPASE SUBUNIT ALPHA"/>
    <property type="match status" value="1"/>
</dbReference>
<dbReference type="Pfam" id="PF13246">
    <property type="entry name" value="Cation_ATPase"/>
    <property type="match status" value="1"/>
</dbReference>
<proteinExistence type="predicted"/>
<dbReference type="Proteomes" id="UP001437256">
    <property type="component" value="Unassembled WGS sequence"/>
</dbReference>
<dbReference type="Gene3D" id="3.40.1110.10">
    <property type="entry name" value="Calcium-transporting ATPase, cytoplasmic domain N"/>
    <property type="match status" value="1"/>
</dbReference>
<sequence length="418" mass="44237">MDELATKLSILSFGIISIIWLIGVLQRRSWLDMFTIGVSLAVAAIPEGLPIVTTVMLALGVLRMAKRKAIVKKLHSVESLGWVSVICSDKTGTLTKNEQTVTEGYTVDEFVNLDPTSDRFPSQSTDQDLQLSPALRKTIEIGAICNNAVIMHNDKGRRVIGQGTDVVLINIVEAVKMGSNQTDLRDSFNRTGEKPFSSEHKWMAVSGTYPHSPQTELYYTKGSIEAVVERCKFYYVNDGSMPVLDTSIKSGILGRAKGVAARGLRVIGMAYGYGNATTPSSYTGTGDLLRLGGRVGAGAGLVEDGGGRVGCGTDTSVGVGIGVTAQFKVRTRAGGQLRERVGSVTVFTRTTPGHKMSIVAAFQSHGEVVAITGGGVNDAPTLKVADIGVSMGKCGTDVAKEAVGECWGGGICATRREG</sequence>
<dbReference type="SUPFAM" id="SSF81660">
    <property type="entry name" value="Metal cation-transporting ATPase, ATP-binding domain N"/>
    <property type="match status" value="1"/>
</dbReference>
<protein>
    <submittedName>
        <fullName evidence="7">High affinity Ca2+/Mn2+ P-type ATPase-like protein</fullName>
    </submittedName>
</protein>
<dbReference type="NCBIfam" id="TIGR01494">
    <property type="entry name" value="ATPase_P-type"/>
    <property type="match status" value="1"/>
</dbReference>
<evidence type="ECO:0000313" key="7">
    <source>
        <dbReference type="EMBL" id="KAL0066103.1"/>
    </source>
</evidence>
<dbReference type="InterPro" id="IPR050510">
    <property type="entry name" value="Cation_transp_ATPase_P-type"/>
</dbReference>
<evidence type="ECO:0000256" key="2">
    <source>
        <dbReference type="ARBA" id="ARBA00022475"/>
    </source>
</evidence>
<evidence type="ECO:0000256" key="4">
    <source>
        <dbReference type="ARBA" id="ARBA00022989"/>
    </source>
</evidence>
<dbReference type="InterPro" id="IPR001757">
    <property type="entry name" value="P_typ_ATPase"/>
</dbReference>
<dbReference type="Gene3D" id="3.40.50.1000">
    <property type="entry name" value="HAD superfamily/HAD-like"/>
    <property type="match status" value="1"/>
</dbReference>
<dbReference type="EMBL" id="JBBXMP010000039">
    <property type="protein sequence ID" value="KAL0066103.1"/>
    <property type="molecule type" value="Genomic_DNA"/>
</dbReference>
<evidence type="ECO:0000256" key="5">
    <source>
        <dbReference type="ARBA" id="ARBA00023136"/>
    </source>
</evidence>
<keyword evidence="2" id="KW-1003">Cell membrane</keyword>
<dbReference type="PANTHER" id="PTHR43294:SF21">
    <property type="entry name" value="CATION TRANSPORTING ATPASE"/>
    <property type="match status" value="1"/>
</dbReference>
<keyword evidence="4 6" id="KW-1133">Transmembrane helix</keyword>
<dbReference type="InterPro" id="IPR036412">
    <property type="entry name" value="HAD-like_sf"/>
</dbReference>
<organism evidence="7 8">
    <name type="scientific">Marasmius tenuissimus</name>
    <dbReference type="NCBI Taxonomy" id="585030"/>
    <lineage>
        <taxon>Eukaryota</taxon>
        <taxon>Fungi</taxon>
        <taxon>Dikarya</taxon>
        <taxon>Basidiomycota</taxon>
        <taxon>Agaricomycotina</taxon>
        <taxon>Agaricomycetes</taxon>
        <taxon>Agaricomycetidae</taxon>
        <taxon>Agaricales</taxon>
        <taxon>Marasmiineae</taxon>
        <taxon>Marasmiaceae</taxon>
        <taxon>Marasmius</taxon>
    </lineage>
</organism>
<gene>
    <name evidence="7" type="primary">PMR1_1</name>
    <name evidence="7" type="ORF">AAF712_006935</name>
</gene>
<dbReference type="InterPro" id="IPR023299">
    <property type="entry name" value="ATPase_P-typ_cyto_dom_N"/>
</dbReference>
<dbReference type="InterPro" id="IPR018303">
    <property type="entry name" value="ATPase_P-typ_P_site"/>
</dbReference>
<keyword evidence="3 6" id="KW-0812">Transmembrane</keyword>
<keyword evidence="5 6" id="KW-0472">Membrane</keyword>
<comment type="caution">
    <text evidence="7">The sequence shown here is derived from an EMBL/GenBank/DDBJ whole genome shotgun (WGS) entry which is preliminary data.</text>
</comment>
<evidence type="ECO:0000313" key="8">
    <source>
        <dbReference type="Proteomes" id="UP001437256"/>
    </source>
</evidence>
<keyword evidence="8" id="KW-1185">Reference proteome</keyword>
<reference evidence="7 8" key="1">
    <citation type="submission" date="2024-05" db="EMBL/GenBank/DDBJ databases">
        <title>A draft genome resource for the thread blight pathogen Marasmius tenuissimus strain MS-2.</title>
        <authorList>
            <person name="Yulfo-Soto G.E."/>
            <person name="Baruah I.K."/>
            <person name="Amoako-Attah I."/>
            <person name="Bukari Y."/>
            <person name="Meinhardt L.W."/>
            <person name="Bailey B.A."/>
            <person name="Cohen S.P."/>
        </authorList>
    </citation>
    <scope>NUCLEOTIDE SEQUENCE [LARGE SCALE GENOMIC DNA]</scope>
    <source>
        <strain evidence="7 8">MS-2</strain>
    </source>
</reference>
<dbReference type="InterPro" id="IPR023214">
    <property type="entry name" value="HAD_sf"/>
</dbReference>
<dbReference type="SUPFAM" id="SSF56784">
    <property type="entry name" value="HAD-like"/>
    <property type="match status" value="1"/>
</dbReference>
<dbReference type="Gene3D" id="1.20.1110.10">
    <property type="entry name" value="Calcium-transporting ATPase, transmembrane domain"/>
    <property type="match status" value="1"/>
</dbReference>
<dbReference type="PRINTS" id="PR00119">
    <property type="entry name" value="CATATPASE"/>
</dbReference>